<organism evidence="2 3">
    <name type="scientific">Flavobacterium enshiense DK69</name>
    <dbReference type="NCBI Taxonomy" id="1107311"/>
    <lineage>
        <taxon>Bacteria</taxon>
        <taxon>Pseudomonadati</taxon>
        <taxon>Bacteroidota</taxon>
        <taxon>Flavobacteriia</taxon>
        <taxon>Flavobacteriales</taxon>
        <taxon>Flavobacteriaceae</taxon>
        <taxon>Flavobacterium</taxon>
    </lineage>
</organism>
<dbReference type="Pfam" id="PF07510">
    <property type="entry name" value="GmrSD_C"/>
    <property type="match status" value="1"/>
</dbReference>
<evidence type="ECO:0000313" key="2">
    <source>
        <dbReference type="EMBL" id="KGO96868.1"/>
    </source>
</evidence>
<dbReference type="InterPro" id="IPR011089">
    <property type="entry name" value="GmrSD_C"/>
</dbReference>
<feature type="domain" description="GmrSD restriction endonucleases C-terminal" evidence="1">
    <location>
        <begin position="2"/>
        <end position="144"/>
    </location>
</feature>
<dbReference type="PATRIC" id="fig|1107311.5.peg.1962"/>
<dbReference type="Proteomes" id="UP000030149">
    <property type="component" value="Unassembled WGS sequence"/>
</dbReference>
<dbReference type="EMBL" id="JRLZ01000003">
    <property type="protein sequence ID" value="KGO96868.1"/>
    <property type="molecule type" value="Genomic_DNA"/>
</dbReference>
<dbReference type="PANTHER" id="PTHR35149:SF1">
    <property type="entry name" value="DUF5655 DOMAIN-CONTAINING PROTEIN"/>
    <property type="match status" value="1"/>
</dbReference>
<name>A0A0A2MZI9_9FLAO</name>
<keyword evidence="3" id="KW-1185">Reference proteome</keyword>
<dbReference type="OrthoDB" id="9798761at2"/>
<comment type="caution">
    <text evidence="2">The sequence shown here is derived from an EMBL/GenBank/DDBJ whole genome shotgun (WGS) entry which is preliminary data.</text>
</comment>
<dbReference type="eggNOG" id="COG1479">
    <property type="taxonomic scope" value="Bacteria"/>
</dbReference>
<proteinExistence type="predicted"/>
<dbReference type="PANTHER" id="PTHR35149">
    <property type="entry name" value="SLL5132 PROTEIN"/>
    <property type="match status" value="1"/>
</dbReference>
<evidence type="ECO:0000313" key="3">
    <source>
        <dbReference type="Proteomes" id="UP000030149"/>
    </source>
</evidence>
<dbReference type="RefSeq" id="WP_035629880.1">
    <property type="nucleotide sequence ID" value="NZ_AVCS01000003.1"/>
</dbReference>
<dbReference type="STRING" id="1107311.Q767_03995"/>
<reference evidence="2 3" key="2">
    <citation type="journal article" date="2015" name="Stand. Genomic Sci.">
        <title>High quality draft genomic sequence of Flavobacterium enshiense DK69(T) and comparison among Flavobacterium genomes.</title>
        <authorList>
            <person name="Zeng Z."/>
            <person name="Chen C."/>
            <person name="Du H."/>
            <person name="Wang G."/>
            <person name="Li M."/>
        </authorList>
    </citation>
    <scope>NUCLEOTIDE SEQUENCE [LARGE SCALE GENOMIC DNA]</scope>
    <source>
        <strain evidence="2 3">DK69</strain>
    </source>
</reference>
<dbReference type="AlphaFoldDB" id="A0A0A2MZI9"/>
<evidence type="ECO:0000259" key="1">
    <source>
        <dbReference type="Pfam" id="PF07510"/>
    </source>
</evidence>
<sequence>MRYVLGKIENTVLEKSGLPKKGKDFIDRLEVEHILPQTPKDKILTIEFKDKDDYANSVYKLGNVTLIESQINQAVNKFNDLNSNWFELKQNEYSNSNLTSTNLLNHNFSIGNNTALNRFKNDSDYIFFNWNKDSIIKRQEILLDLVFDSWRVNDKRIDK</sequence>
<accession>A0A0A2MZI9</accession>
<gene>
    <name evidence="2" type="ORF">Q767_03995</name>
</gene>
<reference evidence="3" key="1">
    <citation type="submission" date="2013-09" db="EMBL/GenBank/DDBJ databases">
        <authorList>
            <person name="Zeng Z."/>
            <person name="Chen C."/>
        </authorList>
    </citation>
    <scope>NUCLEOTIDE SEQUENCE [LARGE SCALE GENOMIC DNA]</scope>
    <source>
        <strain evidence="3">DK69</strain>
    </source>
</reference>
<protein>
    <recommendedName>
        <fullName evidence="1">GmrSD restriction endonucleases C-terminal domain-containing protein</fullName>
    </recommendedName>
</protein>